<dbReference type="GO" id="GO:0003723">
    <property type="term" value="F:RNA binding"/>
    <property type="evidence" value="ECO:0007669"/>
    <property type="project" value="UniProtKB-UniRule"/>
</dbReference>
<dbReference type="AlphaFoldDB" id="A0A7R9A6G2"/>
<feature type="region of interest" description="Disordered" evidence="6">
    <location>
        <begin position="327"/>
        <end position="410"/>
    </location>
</feature>
<dbReference type="EMBL" id="LR900368">
    <property type="protein sequence ID" value="CAD7245422.1"/>
    <property type="molecule type" value="Genomic_DNA"/>
</dbReference>
<evidence type="ECO:0000313" key="9">
    <source>
        <dbReference type="Proteomes" id="UP000677054"/>
    </source>
</evidence>
<keyword evidence="4" id="KW-0539">Nucleus</keyword>
<dbReference type="CDD" id="cd12394">
    <property type="entry name" value="RRM1_RBM34"/>
    <property type="match status" value="1"/>
</dbReference>
<evidence type="ECO:0000256" key="2">
    <source>
        <dbReference type="ARBA" id="ARBA00007077"/>
    </source>
</evidence>
<feature type="compositionally biased region" description="Basic and acidic residues" evidence="6">
    <location>
        <begin position="372"/>
        <end position="385"/>
    </location>
</feature>
<keyword evidence="3 5" id="KW-0694">RNA-binding</keyword>
<reference evidence="8" key="1">
    <citation type="submission" date="2020-11" db="EMBL/GenBank/DDBJ databases">
        <authorList>
            <person name="Tran Van P."/>
        </authorList>
    </citation>
    <scope>NUCLEOTIDE SEQUENCE</scope>
</reference>
<evidence type="ECO:0000256" key="4">
    <source>
        <dbReference type="ARBA" id="ARBA00023242"/>
    </source>
</evidence>
<feature type="compositionally biased region" description="Basic and acidic residues" evidence="6">
    <location>
        <begin position="114"/>
        <end position="142"/>
    </location>
</feature>
<accession>A0A7R9A6G2</accession>
<name>A0A7R9A6G2_9CRUS</name>
<comment type="subcellular location">
    <subcellularLocation>
        <location evidence="1">Nucleus</location>
        <location evidence="1">Nucleolus</location>
    </subcellularLocation>
</comment>
<feature type="compositionally biased region" description="Basic and acidic residues" evidence="6">
    <location>
        <begin position="334"/>
        <end position="355"/>
    </location>
</feature>
<dbReference type="InterPro" id="IPR035979">
    <property type="entry name" value="RBD_domain_sf"/>
</dbReference>
<dbReference type="OrthoDB" id="442677at2759"/>
<dbReference type="InterPro" id="IPR000504">
    <property type="entry name" value="RRM_dom"/>
</dbReference>
<dbReference type="Pfam" id="PF00076">
    <property type="entry name" value="RRM_1"/>
    <property type="match status" value="1"/>
</dbReference>
<dbReference type="Proteomes" id="UP000677054">
    <property type="component" value="Unassembled WGS sequence"/>
</dbReference>
<keyword evidence="9" id="KW-1185">Reference proteome</keyword>
<dbReference type="PANTHER" id="PTHR23236:SF25">
    <property type="entry name" value="RNA-BINDING PROTEIN 34"/>
    <property type="match status" value="1"/>
</dbReference>
<dbReference type="Gene3D" id="3.30.70.330">
    <property type="match status" value="2"/>
</dbReference>
<feature type="compositionally biased region" description="Basic and acidic residues" evidence="6">
    <location>
        <begin position="8"/>
        <end position="20"/>
    </location>
</feature>
<evidence type="ECO:0000259" key="7">
    <source>
        <dbReference type="PROSITE" id="PS50102"/>
    </source>
</evidence>
<organism evidence="8">
    <name type="scientific">Darwinula stevensoni</name>
    <dbReference type="NCBI Taxonomy" id="69355"/>
    <lineage>
        <taxon>Eukaryota</taxon>
        <taxon>Metazoa</taxon>
        <taxon>Ecdysozoa</taxon>
        <taxon>Arthropoda</taxon>
        <taxon>Crustacea</taxon>
        <taxon>Oligostraca</taxon>
        <taxon>Ostracoda</taxon>
        <taxon>Podocopa</taxon>
        <taxon>Podocopida</taxon>
        <taxon>Darwinulocopina</taxon>
        <taxon>Darwinuloidea</taxon>
        <taxon>Darwinulidae</taxon>
        <taxon>Darwinula</taxon>
    </lineage>
</organism>
<dbReference type="CDD" id="cd12395">
    <property type="entry name" value="RRM2_RBM34"/>
    <property type="match status" value="1"/>
</dbReference>
<feature type="domain" description="RRM" evidence="7">
    <location>
        <begin position="146"/>
        <end position="240"/>
    </location>
</feature>
<evidence type="ECO:0000313" key="8">
    <source>
        <dbReference type="EMBL" id="CAD7245422.1"/>
    </source>
</evidence>
<evidence type="ECO:0000256" key="3">
    <source>
        <dbReference type="ARBA" id="ARBA00022884"/>
    </source>
</evidence>
<dbReference type="SUPFAM" id="SSF54928">
    <property type="entry name" value="RNA-binding domain, RBD"/>
    <property type="match status" value="2"/>
</dbReference>
<dbReference type="PANTHER" id="PTHR23236">
    <property type="entry name" value="EUKARYOTIC TRANSLATION INITIATION FACTOR 4B/4H"/>
    <property type="match status" value="1"/>
</dbReference>
<dbReference type="EMBL" id="CAJPEV010000851">
    <property type="protein sequence ID" value="CAG0889072.1"/>
    <property type="molecule type" value="Genomic_DNA"/>
</dbReference>
<evidence type="ECO:0000256" key="6">
    <source>
        <dbReference type="SAM" id="MobiDB-lite"/>
    </source>
</evidence>
<sequence length="429" mass="49699">MKSGRGMQKSERPLQSHEDAMSNDAVEELDFDDGRCGGRPAAAKLERKRGEERETWKKKRRKKKEEDDNQAEGEEGEARRKKKRKDEREVRMKNKMKRKKKEQEEDKEESEEGEQGRKNEEDQEKDTIMEEGKIRKSQGDSESEERTVYVGNVPLVTKKKELKRIFLPYGSVECIRFRGAPVPDPKIPKKAAIIRRQFHPQRKTMCAYVRFICTEEAGRALDANGQILHGHHIRVDWADPKKDESGRDKKKAVFVGNVPFDLEDEDLRKHFESCGELQSVRLIRESSTGLGRGFGYVNFKEEDGVKNALMLNGSVLNGNSLRVMKIMKKPKLKKEKEGVGKYRGVPKREKQRSSEDSQDDDLQPDATGKIHPQLDKRNQKKDIQKHQGKQSSAKKFFPRTNKKCQSQSDQHYKFHLKIPVEELTLEELK</sequence>
<evidence type="ECO:0000256" key="1">
    <source>
        <dbReference type="ARBA" id="ARBA00004604"/>
    </source>
</evidence>
<comment type="similarity">
    <text evidence="2">Belongs to the RRM RBM34 family.</text>
</comment>
<proteinExistence type="inferred from homology"/>
<feature type="compositionally biased region" description="Basic and acidic residues" evidence="6">
    <location>
        <begin position="44"/>
        <end position="55"/>
    </location>
</feature>
<protein>
    <recommendedName>
        <fullName evidence="7">RRM domain-containing protein</fullName>
    </recommendedName>
</protein>
<dbReference type="InterPro" id="IPR034221">
    <property type="entry name" value="RBM34_RRM2"/>
</dbReference>
<dbReference type="PROSITE" id="PS50102">
    <property type="entry name" value="RRM"/>
    <property type="match status" value="2"/>
</dbReference>
<feature type="region of interest" description="Disordered" evidence="6">
    <location>
        <begin position="1"/>
        <end position="142"/>
    </location>
</feature>
<dbReference type="InterPro" id="IPR012677">
    <property type="entry name" value="Nucleotide-bd_a/b_plait_sf"/>
</dbReference>
<dbReference type="SMART" id="SM00360">
    <property type="entry name" value="RRM"/>
    <property type="match status" value="2"/>
</dbReference>
<feature type="domain" description="RRM" evidence="7">
    <location>
        <begin position="251"/>
        <end position="328"/>
    </location>
</feature>
<gene>
    <name evidence="8" type="ORF">DSTB1V02_LOCUS5295</name>
</gene>
<evidence type="ECO:0000256" key="5">
    <source>
        <dbReference type="PROSITE-ProRule" id="PRU00176"/>
    </source>
</evidence>
<dbReference type="GO" id="GO:0005730">
    <property type="term" value="C:nucleolus"/>
    <property type="evidence" value="ECO:0007669"/>
    <property type="project" value="UniProtKB-SubCell"/>
</dbReference>